<evidence type="ECO:0000313" key="1">
    <source>
        <dbReference type="EMBL" id="KAI0084778.1"/>
    </source>
</evidence>
<name>A0ACB8TRU5_9APHY</name>
<accession>A0ACB8TRU5</accession>
<comment type="caution">
    <text evidence="1">The sequence shown here is derived from an EMBL/GenBank/DDBJ whole genome shotgun (WGS) entry which is preliminary data.</text>
</comment>
<dbReference type="EMBL" id="MU274938">
    <property type="protein sequence ID" value="KAI0084778.1"/>
    <property type="molecule type" value="Genomic_DNA"/>
</dbReference>
<evidence type="ECO:0000313" key="2">
    <source>
        <dbReference type="Proteomes" id="UP001055072"/>
    </source>
</evidence>
<gene>
    <name evidence="1" type="ORF">BDY19DRAFT_969116</name>
</gene>
<organism evidence="1 2">
    <name type="scientific">Irpex rosettiformis</name>
    <dbReference type="NCBI Taxonomy" id="378272"/>
    <lineage>
        <taxon>Eukaryota</taxon>
        <taxon>Fungi</taxon>
        <taxon>Dikarya</taxon>
        <taxon>Basidiomycota</taxon>
        <taxon>Agaricomycotina</taxon>
        <taxon>Agaricomycetes</taxon>
        <taxon>Polyporales</taxon>
        <taxon>Irpicaceae</taxon>
        <taxon>Irpex</taxon>
    </lineage>
</organism>
<keyword evidence="1" id="KW-0378">Hydrolase</keyword>
<reference evidence="1" key="1">
    <citation type="journal article" date="2021" name="Environ. Microbiol.">
        <title>Gene family expansions and transcriptome signatures uncover fungal adaptations to wood decay.</title>
        <authorList>
            <person name="Hage H."/>
            <person name="Miyauchi S."/>
            <person name="Viragh M."/>
            <person name="Drula E."/>
            <person name="Min B."/>
            <person name="Chaduli D."/>
            <person name="Navarro D."/>
            <person name="Favel A."/>
            <person name="Norest M."/>
            <person name="Lesage-Meessen L."/>
            <person name="Balint B."/>
            <person name="Merenyi Z."/>
            <person name="de Eugenio L."/>
            <person name="Morin E."/>
            <person name="Martinez A.T."/>
            <person name="Baldrian P."/>
            <person name="Stursova M."/>
            <person name="Martinez M.J."/>
            <person name="Novotny C."/>
            <person name="Magnuson J.K."/>
            <person name="Spatafora J.W."/>
            <person name="Maurice S."/>
            <person name="Pangilinan J."/>
            <person name="Andreopoulos W."/>
            <person name="LaButti K."/>
            <person name="Hundley H."/>
            <person name="Na H."/>
            <person name="Kuo A."/>
            <person name="Barry K."/>
            <person name="Lipzen A."/>
            <person name="Henrissat B."/>
            <person name="Riley R."/>
            <person name="Ahrendt S."/>
            <person name="Nagy L.G."/>
            <person name="Grigoriev I.V."/>
            <person name="Martin F."/>
            <person name="Rosso M.N."/>
        </authorList>
    </citation>
    <scope>NUCLEOTIDE SEQUENCE</scope>
    <source>
        <strain evidence="1">CBS 384.51</strain>
    </source>
</reference>
<dbReference type="Proteomes" id="UP001055072">
    <property type="component" value="Unassembled WGS sequence"/>
</dbReference>
<keyword evidence="2" id="KW-1185">Reference proteome</keyword>
<protein>
    <submittedName>
        <fullName evidence="1">P-loop containing nucleoside triphosphate hydrolase protein</fullName>
    </submittedName>
</protein>
<sequence>MAIKRRVVEESDSEVGGSQVAKRPRVRESNNVEVNGLPVASGSHTVQDKQKPSEVIDVEEEDEDIQQMAPDADEEKRFEQEHEDAIRERVFSGQKGQGNIAEMGIIEKLEMYNFMCHKCLVFNFGPQINFIIGHNGSGKSAVLTALTIALGGKATITGRGSGLRSFIKEGEDVAEITVSIKNQGEDAYKPKIYGESILVRRQFSKTGSSSYKIMAKNEKVISTKREELSNICDHMNIQVDNPMNILTQDSARQFLSASAPGDKYKFFLKGTQLSQLSEEYSTCMENIVQTQKVLKNKSEILPDLEDALRDATQRFKEADKARQQKHKADELKKELAWAHVAAKQEEYMEKLGEVEKQKKRVKKVKSSLESAEIDQTKAEEAVAELEQENEQLGNFEHMEQRKKEVQEELKKNTKQLNAFKSEERQMNDEINEQNDYIVRLKGQMNEETEKIARFTQGKQEEALRKLEEANQSITATEAEISGMVDEQQRLMREQDGTRAKGLALEQELGGIKQQIEATTSQLNLIDQRERTKLAPFGTNLDRVLADIPQMRWHGQKPVGPLGQFVKARNPRWAPLLRARLGGAMSTFAITDPRDRAQLDALLKRHGNHKSNIVISEVDLFDYSTGEPPAEYTTVLRILDISDEYVLRILINSANIEGILVAETRADADRQLQRLGRGIAWTMDFYTVHRFPEGGGQSSLAQQLRPSDPRQQLFTSDDLAGQRQRFQEQLKDAEARHQNLSMQIAELQKTYRASGPLIGTLKTRIAEAQRRLRALQNTRDGLQEEVNQELPASMQTFQEELKAAEEKKMAVIAQFKELADKKARLDRAQHPLMEERDNLRSQINRFDQERAALKDKVEKASVQRISAQSAVAHWGKKIAEENGKLAGLQETADQLEQEFQTWTGKAEEYCEQWPEPRKVAEVQKNLESIQRALQDRERRQGASVEQMAAEVNKRQAALDAAKKDLKLMMQLNKSLRKSINVRLTRWHEFRRHIALRCKLYFGYHLSNRGYNGKVLFDHILGTLQLKVQTDDQVATQAGNREKDPNALSGGEKSFSTICLLLSLWESIGCPIRCLDEFDVFMDAVNRRISMKMMIDTANASDRKQYILITPQDMNNIHIGATVRVHRMTDPERGQNTLAFN</sequence>
<proteinExistence type="predicted"/>